<accession>X1KXG1</accession>
<dbReference type="InterPro" id="IPR032466">
    <property type="entry name" value="Metal_Hydrolase"/>
</dbReference>
<dbReference type="SUPFAM" id="SSF51556">
    <property type="entry name" value="Metallo-dependent hydrolases"/>
    <property type="match status" value="1"/>
</dbReference>
<feature type="non-terminal residue" evidence="1">
    <location>
        <position position="1"/>
    </location>
</feature>
<comment type="caution">
    <text evidence="1">The sequence shown here is derived from an EMBL/GenBank/DDBJ whole genome shotgun (WGS) entry which is preliminary data.</text>
</comment>
<organism evidence="1">
    <name type="scientific">marine sediment metagenome</name>
    <dbReference type="NCBI Taxonomy" id="412755"/>
    <lineage>
        <taxon>unclassified sequences</taxon>
        <taxon>metagenomes</taxon>
        <taxon>ecological metagenomes</taxon>
    </lineage>
</organism>
<evidence type="ECO:0000313" key="1">
    <source>
        <dbReference type="EMBL" id="GAH98330.1"/>
    </source>
</evidence>
<dbReference type="Gene3D" id="3.20.20.140">
    <property type="entry name" value="Metal-dependent hydrolases"/>
    <property type="match status" value="1"/>
</dbReference>
<sequence length="68" mass="7585">GYSLPERMIDIHNHVRAADDVPRFIELMDECKVEVTLVMGGPGDYESRNKAVVKACHEHPDRLVGGPL</sequence>
<feature type="non-terminal residue" evidence="1">
    <location>
        <position position="68"/>
    </location>
</feature>
<dbReference type="AlphaFoldDB" id="X1KXG1"/>
<reference evidence="1" key="1">
    <citation type="journal article" date="2014" name="Front. Microbiol.">
        <title>High frequency of phylogenetically diverse reductive dehalogenase-homologous genes in deep subseafloor sedimentary metagenomes.</title>
        <authorList>
            <person name="Kawai M."/>
            <person name="Futagami T."/>
            <person name="Toyoda A."/>
            <person name="Takaki Y."/>
            <person name="Nishi S."/>
            <person name="Hori S."/>
            <person name="Arai W."/>
            <person name="Tsubouchi T."/>
            <person name="Morono Y."/>
            <person name="Uchiyama I."/>
            <person name="Ito T."/>
            <person name="Fujiyama A."/>
            <person name="Inagaki F."/>
            <person name="Takami H."/>
        </authorList>
    </citation>
    <scope>NUCLEOTIDE SEQUENCE</scope>
    <source>
        <strain evidence="1">Expedition CK06-06</strain>
    </source>
</reference>
<gene>
    <name evidence="1" type="ORF">S03H2_72197</name>
</gene>
<name>X1KXG1_9ZZZZ</name>
<protein>
    <recommendedName>
        <fullName evidence="2">Amidohydrolase-related domain-containing protein</fullName>
    </recommendedName>
</protein>
<dbReference type="EMBL" id="BARU01048679">
    <property type="protein sequence ID" value="GAH98330.1"/>
    <property type="molecule type" value="Genomic_DNA"/>
</dbReference>
<proteinExistence type="predicted"/>
<evidence type="ECO:0008006" key="2">
    <source>
        <dbReference type="Google" id="ProtNLM"/>
    </source>
</evidence>